<dbReference type="Gene3D" id="3.40.50.720">
    <property type="entry name" value="NAD(P)-binding Rossmann-like Domain"/>
    <property type="match status" value="1"/>
</dbReference>
<reference evidence="4 5" key="1">
    <citation type="submission" date="2020-10" db="EMBL/GenBank/DDBJ databases">
        <authorList>
            <person name="Peeters C."/>
        </authorList>
    </citation>
    <scope>NUCLEOTIDE SEQUENCE [LARGE SCALE GENOMIC DNA]</scope>
    <source>
        <strain evidence="4 5">LMG 27952</strain>
    </source>
</reference>
<evidence type="ECO:0000256" key="2">
    <source>
        <dbReference type="ARBA" id="ARBA00023002"/>
    </source>
</evidence>
<comment type="caution">
    <text evidence="4">The sequence shown here is derived from an EMBL/GenBank/DDBJ whole genome shotgun (WGS) entry which is preliminary data.</text>
</comment>
<evidence type="ECO:0000259" key="3">
    <source>
        <dbReference type="Pfam" id="PF05368"/>
    </source>
</evidence>
<dbReference type="Pfam" id="PF05368">
    <property type="entry name" value="NmrA"/>
    <property type="match status" value="1"/>
</dbReference>
<name>A0ABN7HHI0_9BURK</name>
<dbReference type="RefSeq" id="WP_201694841.1">
    <property type="nucleotide sequence ID" value="NZ_CAJHCQ010000002.1"/>
</dbReference>
<evidence type="ECO:0000313" key="5">
    <source>
        <dbReference type="Proteomes" id="UP000656319"/>
    </source>
</evidence>
<feature type="domain" description="NmrA-like" evidence="3">
    <location>
        <begin position="5"/>
        <end position="257"/>
    </location>
</feature>
<dbReference type="InterPro" id="IPR051609">
    <property type="entry name" value="NmrA/Isoflavone_reductase-like"/>
</dbReference>
<dbReference type="SUPFAM" id="SSF51735">
    <property type="entry name" value="NAD(P)-binding Rossmann-fold domains"/>
    <property type="match status" value="1"/>
</dbReference>
<dbReference type="EMBL" id="CAJHCQ010000002">
    <property type="protein sequence ID" value="CAD6518747.1"/>
    <property type="molecule type" value="Genomic_DNA"/>
</dbReference>
<dbReference type="PANTHER" id="PTHR47706:SF6">
    <property type="entry name" value="NMRA-LIKE FAMILY PROTEIN (AFU_ORTHOLOGUE AFUA_6G00280)"/>
    <property type="match status" value="1"/>
</dbReference>
<dbReference type="CDD" id="cd05259">
    <property type="entry name" value="PCBER_SDR_a"/>
    <property type="match status" value="1"/>
</dbReference>
<dbReference type="Gene3D" id="3.90.25.10">
    <property type="entry name" value="UDP-galactose 4-epimerase, domain 1"/>
    <property type="match status" value="1"/>
</dbReference>
<dbReference type="InterPro" id="IPR008030">
    <property type="entry name" value="NmrA-like"/>
</dbReference>
<keyword evidence="1" id="KW-0521">NADP</keyword>
<evidence type="ECO:0000313" key="4">
    <source>
        <dbReference type="EMBL" id="CAD6518747.1"/>
    </source>
</evidence>
<keyword evidence="5" id="KW-1185">Reference proteome</keyword>
<sequence>MLNDTSILVLGAGELGMAMLRTLSRRAGHATNVTIAVLLRASTIASSEPAKQKDVAELRSLGIELVEADLSVQTSDELATLFSRFDTVISCTGFVGGPGVQRKIARAALDAGVKRYFPWQFGVDYDIIGRGSAQDLFDEQLDVRDLLRAQSRTEWVIVSTGMFTSFLFEQSFGVVDLAANTVNALGSWDNAVTVTTADDIAALTAEIVFAEPRIANRVVHIAGDTITYREVADTVDGVLGVKVHRNEWTVPELERQLAEAPQDGLRKYRVVFAQGRGVAWDMGQTFNAQRGLGACSLEEWVRNNLSGLSVPSGSLAG</sequence>
<dbReference type="InterPro" id="IPR036291">
    <property type="entry name" value="NAD(P)-bd_dom_sf"/>
</dbReference>
<protein>
    <recommendedName>
        <fullName evidence="3">NmrA-like domain-containing protein</fullName>
    </recommendedName>
</protein>
<organism evidence="4 5">
    <name type="scientific">Paraburkholderia hiiakae</name>
    <dbReference type="NCBI Taxonomy" id="1081782"/>
    <lineage>
        <taxon>Bacteria</taxon>
        <taxon>Pseudomonadati</taxon>
        <taxon>Pseudomonadota</taxon>
        <taxon>Betaproteobacteria</taxon>
        <taxon>Burkholderiales</taxon>
        <taxon>Burkholderiaceae</taxon>
        <taxon>Paraburkholderia</taxon>
    </lineage>
</organism>
<accession>A0ABN7HHI0</accession>
<dbReference type="PANTHER" id="PTHR47706">
    <property type="entry name" value="NMRA-LIKE FAMILY PROTEIN"/>
    <property type="match status" value="1"/>
</dbReference>
<dbReference type="InterPro" id="IPR045312">
    <property type="entry name" value="PCBER-like"/>
</dbReference>
<dbReference type="Proteomes" id="UP000656319">
    <property type="component" value="Unassembled WGS sequence"/>
</dbReference>
<keyword evidence="2" id="KW-0560">Oxidoreductase</keyword>
<proteinExistence type="predicted"/>
<gene>
    <name evidence="4" type="ORF">LMG27952_01056</name>
</gene>
<evidence type="ECO:0000256" key="1">
    <source>
        <dbReference type="ARBA" id="ARBA00022857"/>
    </source>
</evidence>